<organism evidence="2 3">
    <name type="scientific">Halarchaeum salinum</name>
    <dbReference type="NCBI Taxonomy" id="489912"/>
    <lineage>
        <taxon>Archaea</taxon>
        <taxon>Methanobacteriati</taxon>
        <taxon>Methanobacteriota</taxon>
        <taxon>Stenosarchaea group</taxon>
        <taxon>Halobacteria</taxon>
        <taxon>Halobacteriales</taxon>
        <taxon>Halobacteriaceae</taxon>
    </lineage>
</organism>
<dbReference type="AlphaFoldDB" id="A0AAV3S9C6"/>
<protein>
    <submittedName>
        <fullName evidence="2">Uncharacterized protein</fullName>
    </submittedName>
</protein>
<keyword evidence="3" id="KW-1185">Reference proteome</keyword>
<evidence type="ECO:0000313" key="3">
    <source>
        <dbReference type="Proteomes" id="UP001500837"/>
    </source>
</evidence>
<name>A0AAV3S9C6_9EURY</name>
<reference evidence="2 3" key="1">
    <citation type="journal article" date="2019" name="Int. J. Syst. Evol. Microbiol.">
        <title>The Global Catalogue of Microorganisms (GCM) 10K type strain sequencing project: providing services to taxonomists for standard genome sequencing and annotation.</title>
        <authorList>
            <consortium name="The Broad Institute Genomics Platform"/>
            <consortium name="The Broad Institute Genome Sequencing Center for Infectious Disease"/>
            <person name="Wu L."/>
            <person name="Ma J."/>
        </authorList>
    </citation>
    <scope>NUCLEOTIDE SEQUENCE [LARGE SCALE GENOMIC DNA]</scope>
    <source>
        <strain evidence="2 3">JCM 16330</strain>
    </source>
</reference>
<accession>A0AAV3S9C6</accession>
<feature type="transmembrane region" description="Helical" evidence="1">
    <location>
        <begin position="76"/>
        <end position="100"/>
    </location>
</feature>
<feature type="transmembrane region" description="Helical" evidence="1">
    <location>
        <begin position="132"/>
        <end position="149"/>
    </location>
</feature>
<gene>
    <name evidence="2" type="ORF">GCM10009066_19500</name>
</gene>
<evidence type="ECO:0000313" key="2">
    <source>
        <dbReference type="EMBL" id="GAA0305724.1"/>
    </source>
</evidence>
<keyword evidence="1" id="KW-0812">Transmembrane</keyword>
<comment type="caution">
    <text evidence="2">The sequence shown here is derived from an EMBL/GenBank/DDBJ whole genome shotgun (WGS) entry which is preliminary data.</text>
</comment>
<keyword evidence="1" id="KW-0472">Membrane</keyword>
<dbReference type="RefSeq" id="WP_211313547.1">
    <property type="nucleotide sequence ID" value="NZ_BAAABL010000058.1"/>
</dbReference>
<evidence type="ECO:0000256" key="1">
    <source>
        <dbReference type="SAM" id="Phobius"/>
    </source>
</evidence>
<keyword evidence="1" id="KW-1133">Transmembrane helix</keyword>
<dbReference type="Proteomes" id="UP001500837">
    <property type="component" value="Unassembled WGS sequence"/>
</dbReference>
<proteinExistence type="predicted"/>
<dbReference type="EMBL" id="BAAABL010000058">
    <property type="protein sequence ID" value="GAA0305724.1"/>
    <property type="molecule type" value="Genomic_DNA"/>
</dbReference>
<sequence length="156" mass="15801">MSTATQTEAAGGVPERAQSRLSNVIDEGKRIAASAGALGMRSTVRHEARARGVDVAADDGVTATLVAAGQVGGVNLIGVMFAIIMAAAIGMVGTTVISSIDQSIDTPEGSKYQNASDSIASGFANAMGLTDIVFLVLMFVVVIGALFLARRAQGGM</sequence>